<comment type="caution">
    <text evidence="2">The sequence shown here is derived from an EMBL/GenBank/DDBJ whole genome shotgun (WGS) entry which is preliminary data.</text>
</comment>
<accession>A0A4D4M8U9</accession>
<evidence type="ECO:0000313" key="3">
    <source>
        <dbReference type="Proteomes" id="UP000302139"/>
    </source>
</evidence>
<evidence type="ECO:0000256" key="1">
    <source>
        <dbReference type="SAM" id="MobiDB-lite"/>
    </source>
</evidence>
<gene>
    <name evidence="2" type="ORF">SAV14893_074620</name>
</gene>
<evidence type="ECO:0000313" key="2">
    <source>
        <dbReference type="EMBL" id="GDY68069.1"/>
    </source>
</evidence>
<dbReference type="AlphaFoldDB" id="A0A4D4M8U9"/>
<sequence length="183" mass="20101">MAGRARRVGSGQKQQFDRDEPLTLAGLAPPLRDVEGEPPGRVPARLGLVRRRVQLAHRVEQPRVRGQVGPGRAADGPLVDADQPVERLEPRRVLHVDLELRLVGLFVTQPEMAAYDLGEHLRDQRRLPGAGHPGHRRQHAERYVDGHVVQVVAGDAVQVQPALRRPRAVLERLGAPEQVPAGG</sequence>
<reference evidence="2 3" key="1">
    <citation type="submission" date="2019-04" db="EMBL/GenBank/DDBJ databases">
        <title>Draft genome sequences of Streptomyces avermitilis NBRC 14893.</title>
        <authorList>
            <person name="Komaki H."/>
            <person name="Tamura T."/>
            <person name="Hosoyama A."/>
        </authorList>
    </citation>
    <scope>NUCLEOTIDE SEQUENCE [LARGE SCALE GENOMIC DNA]</scope>
    <source>
        <strain evidence="2 3">NBRC 14893</strain>
    </source>
</reference>
<name>A0A4D4M8U9_STRAX</name>
<protein>
    <submittedName>
        <fullName evidence="2">Uncharacterized protein</fullName>
    </submittedName>
</protein>
<proteinExistence type="predicted"/>
<dbReference type="Proteomes" id="UP000302139">
    <property type="component" value="Unassembled WGS sequence"/>
</dbReference>
<dbReference type="EMBL" id="BJHX01000001">
    <property type="protein sequence ID" value="GDY68069.1"/>
    <property type="molecule type" value="Genomic_DNA"/>
</dbReference>
<organism evidence="2 3">
    <name type="scientific">Streptomyces avermitilis</name>
    <dbReference type="NCBI Taxonomy" id="33903"/>
    <lineage>
        <taxon>Bacteria</taxon>
        <taxon>Bacillati</taxon>
        <taxon>Actinomycetota</taxon>
        <taxon>Actinomycetes</taxon>
        <taxon>Kitasatosporales</taxon>
        <taxon>Streptomycetaceae</taxon>
        <taxon>Streptomyces</taxon>
    </lineage>
</organism>
<feature type="region of interest" description="Disordered" evidence="1">
    <location>
        <begin position="1"/>
        <end position="42"/>
    </location>
</feature>